<dbReference type="EMBL" id="JASBWU010000010">
    <property type="protein sequence ID" value="KAJ9118750.1"/>
    <property type="molecule type" value="Genomic_DNA"/>
</dbReference>
<sequence length="253" mass="27366">MVLMQDADSRFFAALSSMAGISKIFKNKDDEDGVIMPEPKARDDSALDEKKLKGDKKKKRSLFGGSKSQPANSSTSFATANGAPAVPSDDLTPAAKLARQHTLRTKADEARKAAAAAARVARQLPPEAAYGDESTVRTSESAPAAGEVDDVDQVAAQLSQFSLAAEDTPNVSVDPEQYGDASEGMEDEDQYRSDEADSMEEDRSDDEGEYVWGRSYRDRHAIPARGILKSKSDQLFFFISTSDNANTHFGLCL</sequence>
<dbReference type="Proteomes" id="UP001243375">
    <property type="component" value="Unassembled WGS sequence"/>
</dbReference>
<protein>
    <submittedName>
        <fullName evidence="1">Uncharacterized protein</fullName>
    </submittedName>
</protein>
<name>A0ACC2X402_9TREE</name>
<gene>
    <name evidence="1" type="ORF">QFC22_003971</name>
</gene>
<proteinExistence type="predicted"/>
<evidence type="ECO:0000313" key="1">
    <source>
        <dbReference type="EMBL" id="KAJ9118750.1"/>
    </source>
</evidence>
<keyword evidence="2" id="KW-1185">Reference proteome</keyword>
<evidence type="ECO:0000313" key="2">
    <source>
        <dbReference type="Proteomes" id="UP001243375"/>
    </source>
</evidence>
<organism evidence="1 2">
    <name type="scientific">Naganishia vaughanmartiniae</name>
    <dbReference type="NCBI Taxonomy" id="1424756"/>
    <lineage>
        <taxon>Eukaryota</taxon>
        <taxon>Fungi</taxon>
        <taxon>Dikarya</taxon>
        <taxon>Basidiomycota</taxon>
        <taxon>Agaricomycotina</taxon>
        <taxon>Tremellomycetes</taxon>
        <taxon>Filobasidiales</taxon>
        <taxon>Filobasidiaceae</taxon>
        <taxon>Naganishia</taxon>
    </lineage>
</organism>
<accession>A0ACC2X402</accession>
<reference evidence="1" key="1">
    <citation type="submission" date="2023-04" db="EMBL/GenBank/DDBJ databases">
        <title>Draft Genome sequencing of Naganishia species isolated from polar environments using Oxford Nanopore Technology.</title>
        <authorList>
            <person name="Leo P."/>
            <person name="Venkateswaran K."/>
        </authorList>
    </citation>
    <scope>NUCLEOTIDE SEQUENCE</scope>
    <source>
        <strain evidence="1">MNA-CCFEE 5425</strain>
    </source>
</reference>
<comment type="caution">
    <text evidence="1">The sequence shown here is derived from an EMBL/GenBank/DDBJ whole genome shotgun (WGS) entry which is preliminary data.</text>
</comment>